<dbReference type="OrthoDB" id="341421at2759"/>
<keyword evidence="1 4" id="KW-0489">Methyltransferase</keyword>
<dbReference type="STRING" id="29655.A0A0K9NXT0"/>
<dbReference type="InterPro" id="IPR036464">
    <property type="entry name" value="Rubisco_LSMT_subst-bd_sf"/>
</dbReference>
<reference evidence="5" key="1">
    <citation type="journal article" date="2016" name="Nature">
        <title>The genome of the seagrass Zostera marina reveals angiosperm adaptation to the sea.</title>
        <authorList>
            <person name="Olsen J.L."/>
            <person name="Rouze P."/>
            <person name="Verhelst B."/>
            <person name="Lin Y.-C."/>
            <person name="Bayer T."/>
            <person name="Collen J."/>
            <person name="Dattolo E."/>
            <person name="De Paoli E."/>
            <person name="Dittami S."/>
            <person name="Maumus F."/>
            <person name="Michel G."/>
            <person name="Kersting A."/>
            <person name="Lauritano C."/>
            <person name="Lohaus R."/>
            <person name="Toepel M."/>
            <person name="Tonon T."/>
            <person name="Vanneste K."/>
            <person name="Amirebrahimi M."/>
            <person name="Brakel J."/>
            <person name="Bostroem C."/>
            <person name="Chovatia M."/>
            <person name="Grimwood J."/>
            <person name="Jenkins J.W."/>
            <person name="Jueterbock A."/>
            <person name="Mraz A."/>
            <person name="Stam W.T."/>
            <person name="Tice H."/>
            <person name="Bornberg-Bauer E."/>
            <person name="Green P.J."/>
            <person name="Pearson G.A."/>
            <person name="Procaccini G."/>
            <person name="Duarte C.M."/>
            <person name="Schmutz J."/>
            <person name="Reusch T.B.H."/>
            <person name="Van de Peer Y."/>
        </authorList>
    </citation>
    <scope>NUCLEOTIDE SEQUENCE [LARGE SCALE GENOMIC DNA]</scope>
    <source>
        <strain evidence="5">cv. Finnish</strain>
    </source>
</reference>
<evidence type="ECO:0000256" key="3">
    <source>
        <dbReference type="ARBA" id="ARBA00022691"/>
    </source>
</evidence>
<evidence type="ECO:0000313" key="4">
    <source>
        <dbReference type="EMBL" id="KMZ61591.1"/>
    </source>
</evidence>
<dbReference type="GO" id="GO:0016279">
    <property type="term" value="F:protein-lysine N-methyltransferase activity"/>
    <property type="evidence" value="ECO:0000318"/>
    <property type="project" value="GO_Central"/>
</dbReference>
<dbReference type="OMA" id="HSLCPHV"/>
<dbReference type="PANTHER" id="PTHR13271">
    <property type="entry name" value="UNCHARACTERIZED PUTATIVE METHYLTRANSFERASE"/>
    <property type="match status" value="1"/>
</dbReference>
<dbReference type="InterPro" id="IPR046341">
    <property type="entry name" value="SET_dom_sf"/>
</dbReference>
<proteinExistence type="predicted"/>
<evidence type="ECO:0000256" key="1">
    <source>
        <dbReference type="ARBA" id="ARBA00022603"/>
    </source>
</evidence>
<dbReference type="Gene3D" id="3.90.1420.10">
    <property type="entry name" value="Rubisco LSMT, substrate-binding domain"/>
    <property type="match status" value="1"/>
</dbReference>
<organism evidence="4 5">
    <name type="scientific">Zostera marina</name>
    <name type="common">Eelgrass</name>
    <dbReference type="NCBI Taxonomy" id="29655"/>
    <lineage>
        <taxon>Eukaryota</taxon>
        <taxon>Viridiplantae</taxon>
        <taxon>Streptophyta</taxon>
        <taxon>Embryophyta</taxon>
        <taxon>Tracheophyta</taxon>
        <taxon>Spermatophyta</taxon>
        <taxon>Magnoliopsida</taxon>
        <taxon>Liliopsida</taxon>
        <taxon>Zosteraceae</taxon>
        <taxon>Zostera</taxon>
    </lineage>
</organism>
<dbReference type="GO" id="GO:0032259">
    <property type="term" value="P:methylation"/>
    <property type="evidence" value="ECO:0007669"/>
    <property type="project" value="UniProtKB-KW"/>
</dbReference>
<keyword evidence="5" id="KW-1185">Reference proteome</keyword>
<evidence type="ECO:0000256" key="2">
    <source>
        <dbReference type="ARBA" id="ARBA00022679"/>
    </source>
</evidence>
<dbReference type="PANTHER" id="PTHR13271:SF103">
    <property type="entry name" value="N-METHYLTRANSFERASE DOMAIN AND SET DOMAIN CONTAINING PROTEIN-RELATED"/>
    <property type="match status" value="1"/>
</dbReference>
<keyword evidence="2 4" id="KW-0808">Transferase</keyword>
<comment type="caution">
    <text evidence="4">The sequence shown here is derived from an EMBL/GenBank/DDBJ whole genome shotgun (WGS) entry which is preliminary data.</text>
</comment>
<dbReference type="AlphaFoldDB" id="A0A0K9NXT0"/>
<dbReference type="CDD" id="cd10527">
    <property type="entry name" value="SET_LSMT"/>
    <property type="match status" value="1"/>
</dbReference>
<dbReference type="FunFam" id="3.90.1410.10:FF:000011">
    <property type="entry name" value="Transcription factor, E2F and DP-related"/>
    <property type="match status" value="1"/>
</dbReference>
<keyword evidence="3" id="KW-0949">S-adenosyl-L-methionine</keyword>
<gene>
    <name evidence="4" type="ORF">ZOSMA_50G00050</name>
</gene>
<evidence type="ECO:0000313" key="5">
    <source>
        <dbReference type="Proteomes" id="UP000036987"/>
    </source>
</evidence>
<dbReference type="InterPro" id="IPR050600">
    <property type="entry name" value="SETD3_SETD6_MTase"/>
</dbReference>
<name>A0A0K9NXT0_ZOSMR</name>
<sequence>MTDTVSLRFPPLSETDPLFAKKKYLLNSRNMTTLNFELQISCSLLPTLDRVVEVSRILNLNEIELYFVEDGDSGPFSPRNEMEALNSIISIIESEASFLAGNGKYQTWEELRVLIVHLIQSNLLNNEVDKLIEIKNFDSQSEELLLNWGFHHGVKTKLKISHFEGAGRGAVALENIYVGETALEIPESFIISEAVLIDSKMLKVFEKADGISVDTMLLLWSMKERFDFNSKYKVYFETLPQEFKTGLSFGIEALGALDGTILFGEIMEAKEHLRKQYEELCPVLCSKHPEVFPPEFYTWDRFLWACELWYSNSMKVVFSDGSLRTCLIPVAGLLNHSISPHILHYGKVDLVTRTLKFNLSKPCKAGEQCYLNYGNHTSSHFLTFYGFLPCGDNPYDVIPLDFEDSGESCCHMVRGTWLSKTKKKDINMDFNHGLPSPLLAYFRDLLLNEEGRERFVFENMKSTFETLMEGLELNEFDEYFDRENCSWDLKLALECRDLQRRIISSVLSSCDEALMGLT</sequence>
<dbReference type="EMBL" id="LFYR01001452">
    <property type="protein sequence ID" value="KMZ61591.1"/>
    <property type="molecule type" value="Genomic_DNA"/>
</dbReference>
<dbReference type="Proteomes" id="UP000036987">
    <property type="component" value="Unassembled WGS sequence"/>
</dbReference>
<protein>
    <submittedName>
        <fullName evidence="4">Histone-lysine N-methyltransferase setd3</fullName>
    </submittedName>
</protein>
<accession>A0A0K9NXT0</accession>
<dbReference type="SUPFAM" id="SSF82199">
    <property type="entry name" value="SET domain"/>
    <property type="match status" value="1"/>
</dbReference>
<dbReference type="Gene3D" id="3.90.1410.10">
    <property type="entry name" value="set domain protein methyltransferase, domain 1"/>
    <property type="match status" value="1"/>
</dbReference>